<evidence type="ECO:0008006" key="2">
    <source>
        <dbReference type="Google" id="ProtNLM"/>
    </source>
</evidence>
<evidence type="ECO:0000313" key="1">
    <source>
        <dbReference type="EMBL" id="MPM03299.1"/>
    </source>
</evidence>
<comment type="caution">
    <text evidence="1">The sequence shown here is derived from an EMBL/GenBank/DDBJ whole genome shotgun (WGS) entry which is preliminary data.</text>
</comment>
<protein>
    <recommendedName>
        <fullName evidence="2">DUF4835 domain-containing protein</fullName>
    </recommendedName>
</protein>
<dbReference type="Pfam" id="PF16119">
    <property type="entry name" value="DUF4835"/>
    <property type="match status" value="1"/>
</dbReference>
<accession>A0A644WI77</accession>
<dbReference type="EMBL" id="VSSQ01000941">
    <property type="protein sequence ID" value="MPM03299.1"/>
    <property type="molecule type" value="Genomic_DNA"/>
</dbReference>
<dbReference type="AlphaFoldDB" id="A0A644WI77"/>
<reference evidence="1" key="1">
    <citation type="submission" date="2019-08" db="EMBL/GenBank/DDBJ databases">
        <authorList>
            <person name="Kucharzyk K."/>
            <person name="Murdoch R.W."/>
            <person name="Higgins S."/>
            <person name="Loffler F."/>
        </authorList>
    </citation>
    <scope>NUCLEOTIDE SEQUENCE</scope>
</reference>
<sequence>MRATAIILLMLIISSVSAQELICNVQVNSSQVQSSDKTVFENLQSAVYEFMNNRRWSNYEFKMEEKIECSILLTISTWDNIESFTGTIQVQARRPVYNSSYSTPLFNYLDKDFSFKYISGQPLDYIENTYTSNLTSVLAFYAYIILGFDFDSFDELGGTPFFEKAQGVVNAAQSASDKGWRAAESQKNRYWIVENLLNNSYSDFRRGSMFYHLNGMDLFADDAVKARSGITEGITLIQKAYRQKPGLFIISLFMLAKSDELVSIFTPAPMVEKTKVVNILKSIDPANSTKYNQVLTTNP</sequence>
<dbReference type="InterPro" id="IPR032274">
    <property type="entry name" value="DUF4835"/>
</dbReference>
<name>A0A644WI77_9ZZZZ</name>
<gene>
    <name evidence="1" type="ORF">SDC9_49564</name>
</gene>
<organism evidence="1">
    <name type="scientific">bioreactor metagenome</name>
    <dbReference type="NCBI Taxonomy" id="1076179"/>
    <lineage>
        <taxon>unclassified sequences</taxon>
        <taxon>metagenomes</taxon>
        <taxon>ecological metagenomes</taxon>
    </lineage>
</organism>
<proteinExistence type="predicted"/>